<evidence type="ECO:0000256" key="8">
    <source>
        <dbReference type="ARBA" id="ARBA00022719"/>
    </source>
</evidence>
<evidence type="ECO:0000256" key="19">
    <source>
        <dbReference type="ARBA" id="ARBA00048026"/>
    </source>
</evidence>
<dbReference type="Pfam" id="PF01010">
    <property type="entry name" value="Proton_antipo_C"/>
    <property type="match status" value="1"/>
</dbReference>
<dbReference type="STRING" id="59895.A0A118JZ37"/>
<dbReference type="GO" id="GO:0009535">
    <property type="term" value="C:chloroplast thylakoid membrane"/>
    <property type="evidence" value="ECO:0007669"/>
    <property type="project" value="UniProtKB-SubCell"/>
</dbReference>
<evidence type="ECO:0000256" key="14">
    <source>
        <dbReference type="ARBA" id="ARBA00023078"/>
    </source>
</evidence>
<dbReference type="GO" id="GO:0048038">
    <property type="term" value="F:quinone binding"/>
    <property type="evidence" value="ECO:0007669"/>
    <property type="project" value="UniProtKB-KW"/>
</dbReference>
<dbReference type="Gramene" id="KVH99459">
    <property type="protein sequence ID" value="KVH99459"/>
    <property type="gene ID" value="Ccrd_022307"/>
</dbReference>
<evidence type="ECO:0000256" key="10">
    <source>
        <dbReference type="ARBA" id="ARBA00022957"/>
    </source>
</evidence>
<gene>
    <name evidence="21" type="ORF">Ccrd_022307</name>
</gene>
<evidence type="ECO:0000256" key="4">
    <source>
        <dbReference type="ARBA" id="ARBA00011199"/>
    </source>
</evidence>
<comment type="caution">
    <text evidence="21">The sequence shown here is derived from an EMBL/GenBank/DDBJ whole genome shotgun (WGS) entry which is preliminary data.</text>
</comment>
<reference evidence="21 22" key="1">
    <citation type="journal article" date="2016" name="Sci. Rep.">
        <title>The genome sequence of the outbreeding globe artichoke constructed de novo incorporating a phase-aware low-pass sequencing strategy of F1 progeny.</title>
        <authorList>
            <person name="Scaglione D."/>
            <person name="Reyes-Chin-Wo S."/>
            <person name="Acquadro A."/>
            <person name="Froenicke L."/>
            <person name="Portis E."/>
            <person name="Beitel C."/>
            <person name="Tirone M."/>
            <person name="Mauro R."/>
            <person name="Lo Monaco A."/>
            <person name="Mauromicale G."/>
            <person name="Faccioli P."/>
            <person name="Cattivelli L."/>
            <person name="Rieseberg L."/>
            <person name="Michelmore R."/>
            <person name="Lanteri S."/>
        </authorList>
    </citation>
    <scope>NUCLEOTIDE SEQUENCE [LARGE SCALE GENOMIC DNA]</scope>
    <source>
        <strain evidence="21">2C</strain>
    </source>
</reference>
<keyword evidence="14" id="KW-0793">Thylakoid</keyword>
<evidence type="ECO:0000256" key="12">
    <source>
        <dbReference type="ARBA" id="ARBA00022989"/>
    </source>
</evidence>
<evidence type="ECO:0000256" key="3">
    <source>
        <dbReference type="ARBA" id="ARBA00008200"/>
    </source>
</evidence>
<comment type="catalytic activity">
    <reaction evidence="18">
        <text>a plastoquinone + NADPH + (n+1) H(+)(in) = a plastoquinol + NADP(+) + n H(+)(out)</text>
        <dbReference type="Rhea" id="RHEA:42612"/>
        <dbReference type="Rhea" id="RHEA-COMP:9561"/>
        <dbReference type="Rhea" id="RHEA-COMP:9562"/>
        <dbReference type="ChEBI" id="CHEBI:15378"/>
        <dbReference type="ChEBI" id="CHEBI:17757"/>
        <dbReference type="ChEBI" id="CHEBI:57783"/>
        <dbReference type="ChEBI" id="CHEBI:58349"/>
        <dbReference type="ChEBI" id="CHEBI:62192"/>
    </reaction>
</comment>
<accession>A0A118JZ37</accession>
<evidence type="ECO:0000256" key="11">
    <source>
        <dbReference type="ARBA" id="ARBA00022967"/>
    </source>
</evidence>
<dbReference type="AlphaFoldDB" id="A0A118JZ37"/>
<proteinExistence type="inferred from homology"/>
<keyword evidence="11" id="KW-1278">Translocase</keyword>
<evidence type="ECO:0000256" key="2">
    <source>
        <dbReference type="ARBA" id="ARBA00004454"/>
    </source>
</evidence>
<comment type="similarity">
    <text evidence="3">Belongs to the complex I subunit 5 family.</text>
</comment>
<evidence type="ECO:0000313" key="22">
    <source>
        <dbReference type="Proteomes" id="UP000243975"/>
    </source>
</evidence>
<keyword evidence="9" id="KW-0521">NADP</keyword>
<organism evidence="21 22">
    <name type="scientific">Cynara cardunculus var. scolymus</name>
    <name type="common">Globe artichoke</name>
    <name type="synonym">Cynara scolymus</name>
    <dbReference type="NCBI Taxonomy" id="59895"/>
    <lineage>
        <taxon>Eukaryota</taxon>
        <taxon>Viridiplantae</taxon>
        <taxon>Streptophyta</taxon>
        <taxon>Embryophyta</taxon>
        <taxon>Tracheophyta</taxon>
        <taxon>Spermatophyta</taxon>
        <taxon>Magnoliopsida</taxon>
        <taxon>eudicotyledons</taxon>
        <taxon>Gunneridae</taxon>
        <taxon>Pentapetalae</taxon>
        <taxon>asterids</taxon>
        <taxon>campanulids</taxon>
        <taxon>Asterales</taxon>
        <taxon>Asteraceae</taxon>
        <taxon>Carduoideae</taxon>
        <taxon>Cardueae</taxon>
        <taxon>Carduinae</taxon>
        <taxon>Cynara</taxon>
    </lineage>
</organism>
<comment type="subunit">
    <text evidence="4">NDH is composed of at least 16 different subunits, 5 of which are encoded in the nucleus.</text>
</comment>
<evidence type="ECO:0000256" key="18">
    <source>
        <dbReference type="ARBA" id="ARBA00047726"/>
    </source>
</evidence>
<evidence type="ECO:0000256" key="6">
    <source>
        <dbReference type="ARBA" id="ARBA00022528"/>
    </source>
</evidence>
<evidence type="ECO:0000313" key="21">
    <source>
        <dbReference type="EMBL" id="KVH99459.1"/>
    </source>
</evidence>
<comment type="catalytic activity">
    <reaction evidence="19">
        <text>a plastoquinone + NADH + (n+1) H(+)(in) = a plastoquinol + NAD(+) + n H(+)(out)</text>
        <dbReference type="Rhea" id="RHEA:42608"/>
        <dbReference type="Rhea" id="RHEA-COMP:9561"/>
        <dbReference type="Rhea" id="RHEA-COMP:9562"/>
        <dbReference type="ChEBI" id="CHEBI:15378"/>
        <dbReference type="ChEBI" id="CHEBI:17757"/>
        <dbReference type="ChEBI" id="CHEBI:57540"/>
        <dbReference type="ChEBI" id="CHEBI:57945"/>
        <dbReference type="ChEBI" id="CHEBI:62192"/>
    </reaction>
</comment>
<comment type="function">
    <text evidence="1">NDH shuttles electrons from NAD(P)H:plastoquinone, via FMN and iron-sulfur (Fe-S) centers, to quinones in the photosynthetic chain and possibly in a chloroplast respiratory chain. The immediate electron acceptor for the enzyme in this species is believed to be plastoquinone. Couples the redox reaction to proton translocation, and thus conserves the redox energy in a proton gradient.</text>
</comment>
<protein>
    <recommendedName>
        <fullName evidence="5">NAD(P)H-quinone oxidoreductase subunit 5, chloroplastic</fullName>
    </recommendedName>
    <alternativeName>
        <fullName evidence="17">NAD(P)H dehydrogenase subunit 5</fullName>
    </alternativeName>
    <alternativeName>
        <fullName evidence="16">NADH-plastoquinone oxidoreductase subunit 5</fullName>
    </alternativeName>
</protein>
<keyword evidence="10" id="KW-0618">Plastoquinone</keyword>
<evidence type="ECO:0000259" key="20">
    <source>
        <dbReference type="Pfam" id="PF01010"/>
    </source>
</evidence>
<keyword evidence="8" id="KW-0874">Quinone</keyword>
<evidence type="ECO:0000256" key="15">
    <source>
        <dbReference type="ARBA" id="ARBA00023136"/>
    </source>
</evidence>
<evidence type="ECO:0000256" key="5">
    <source>
        <dbReference type="ARBA" id="ARBA00018648"/>
    </source>
</evidence>
<sequence>MGPKRIFFDKIKNGIYDWSYNRAYIDAFYRTFLIVGMRKLAKFAIFCNRRIIDGIPKWSWSYEFLCSREDYGNTYSKSHLSDSIVEDIIFSEELAMIHA</sequence>
<dbReference type="EMBL" id="LEKV01003517">
    <property type="protein sequence ID" value="KVH99459.1"/>
    <property type="molecule type" value="Genomic_DNA"/>
</dbReference>
<keyword evidence="22" id="KW-1185">Reference proteome</keyword>
<evidence type="ECO:0000256" key="9">
    <source>
        <dbReference type="ARBA" id="ARBA00022857"/>
    </source>
</evidence>
<evidence type="ECO:0000256" key="13">
    <source>
        <dbReference type="ARBA" id="ARBA00023027"/>
    </source>
</evidence>
<keyword evidence="7" id="KW-0812">Transmembrane</keyword>
<keyword evidence="6" id="KW-0934">Plastid</keyword>
<feature type="domain" description="NADH:ubiquinone/plastoquinone oxidoreductase chloroplast chain 5 C-terminal" evidence="20">
    <location>
        <begin position="2"/>
        <end position="46"/>
    </location>
</feature>
<evidence type="ECO:0000256" key="16">
    <source>
        <dbReference type="ARBA" id="ARBA00029876"/>
    </source>
</evidence>
<keyword evidence="6" id="KW-0150">Chloroplast</keyword>
<evidence type="ECO:0000256" key="1">
    <source>
        <dbReference type="ARBA" id="ARBA00004059"/>
    </source>
</evidence>
<evidence type="ECO:0000256" key="7">
    <source>
        <dbReference type="ARBA" id="ARBA00022692"/>
    </source>
</evidence>
<keyword evidence="13" id="KW-0520">NAD</keyword>
<evidence type="ECO:0000256" key="17">
    <source>
        <dbReference type="ARBA" id="ARBA00031649"/>
    </source>
</evidence>
<dbReference type="Proteomes" id="UP000243975">
    <property type="component" value="Unassembled WGS sequence"/>
</dbReference>
<dbReference type="InterPro" id="IPR002128">
    <property type="entry name" value="NADH_UbQ_OxRdtase_chlpt_su5_C"/>
</dbReference>
<comment type="subcellular location">
    <subcellularLocation>
        <location evidence="2">Plastid</location>
        <location evidence="2">Chloroplast thylakoid membrane</location>
        <topology evidence="2">Multi-pass membrane protein</topology>
    </subcellularLocation>
</comment>
<keyword evidence="12" id="KW-1133">Transmembrane helix</keyword>
<name>A0A118JZ37_CYNCS</name>
<keyword evidence="15" id="KW-0472">Membrane</keyword>